<feature type="domain" description="Luciferase" evidence="8">
    <location>
        <begin position="1113"/>
        <end position="1191"/>
    </location>
</feature>
<reference evidence="10 11" key="1">
    <citation type="journal article" date="2015" name="Mol. Plant Microbe Interact.">
        <title>Genome, transcriptome, and functional analyses of Penicillium expansum provide new insights into secondary metabolism and pathogenicity.</title>
        <authorList>
            <person name="Ballester A.R."/>
            <person name="Marcet-Houben M."/>
            <person name="Levin E."/>
            <person name="Sela N."/>
            <person name="Selma-Lazaro C."/>
            <person name="Carmona L."/>
            <person name="Wisniewski M."/>
            <person name="Droby S."/>
            <person name="Gonzalez-Candelas L."/>
            <person name="Gabaldon T."/>
        </authorList>
    </citation>
    <scope>NUCLEOTIDE SEQUENCE [LARGE SCALE GENOMIC DNA]</scope>
    <source>
        <strain evidence="10 11">MD-8</strain>
    </source>
</reference>
<feature type="region of interest" description="Disordered" evidence="6">
    <location>
        <begin position="1"/>
        <end position="132"/>
    </location>
</feature>
<comment type="caution">
    <text evidence="10">The sequence shown here is derived from an EMBL/GenBank/DDBJ whole genome shotgun (WGS) entry which is preliminary data.</text>
</comment>
<dbReference type="GO" id="GO:0043015">
    <property type="term" value="F:gamma-tubulin binding"/>
    <property type="evidence" value="ECO:0007669"/>
    <property type="project" value="InterPro"/>
</dbReference>
<evidence type="ECO:0000256" key="3">
    <source>
        <dbReference type="ARBA" id="ARBA00022490"/>
    </source>
</evidence>
<feature type="domain" description="Gamma tubulin complex component protein N-terminal" evidence="9">
    <location>
        <begin position="174"/>
        <end position="512"/>
    </location>
</feature>
<dbReference type="STRING" id="27334.A0A0A2JYC7"/>
<dbReference type="FunFam" id="1.20.120.1900:FF:000011">
    <property type="entry name" value="Spindle pole body component"/>
    <property type="match status" value="1"/>
</dbReference>
<evidence type="ECO:0000256" key="4">
    <source>
        <dbReference type="ARBA" id="ARBA00022701"/>
    </source>
</evidence>
<dbReference type="RefSeq" id="XP_016598838.1">
    <property type="nucleotide sequence ID" value="XM_016737402.1"/>
</dbReference>
<dbReference type="GO" id="GO:0000278">
    <property type="term" value="P:mitotic cell cycle"/>
    <property type="evidence" value="ECO:0007669"/>
    <property type="project" value="TreeGrafter"/>
</dbReference>
<keyword evidence="4" id="KW-0493">Microtubule</keyword>
<keyword evidence="11" id="KW-1185">Reference proteome</keyword>
<dbReference type="Pfam" id="PF17681">
    <property type="entry name" value="GCP_N_terminal"/>
    <property type="match status" value="1"/>
</dbReference>
<evidence type="ECO:0000256" key="5">
    <source>
        <dbReference type="ARBA" id="ARBA00023212"/>
    </source>
</evidence>
<dbReference type="GO" id="GO:0031122">
    <property type="term" value="P:cytoplasmic microtubule organization"/>
    <property type="evidence" value="ECO:0007669"/>
    <property type="project" value="TreeGrafter"/>
</dbReference>
<dbReference type="HOGENOM" id="CLU_007738_0_1_1"/>
<organism evidence="10 11">
    <name type="scientific">Penicillium expansum</name>
    <name type="common">Blue mold rot fungus</name>
    <dbReference type="NCBI Taxonomy" id="27334"/>
    <lineage>
        <taxon>Eukaryota</taxon>
        <taxon>Fungi</taxon>
        <taxon>Dikarya</taxon>
        <taxon>Ascomycota</taxon>
        <taxon>Pezizomycotina</taxon>
        <taxon>Eurotiomycetes</taxon>
        <taxon>Eurotiomycetidae</taxon>
        <taxon>Eurotiales</taxon>
        <taxon>Aspergillaceae</taxon>
        <taxon>Penicillium</taxon>
    </lineage>
</organism>
<dbReference type="PANTHER" id="PTHR19302:SF13">
    <property type="entry name" value="GAMMA-TUBULIN COMPLEX COMPONENT 2"/>
    <property type="match status" value="1"/>
</dbReference>
<dbReference type="VEuPathDB" id="FungiDB:PEXP_074640"/>
<evidence type="ECO:0000313" key="10">
    <source>
        <dbReference type="EMBL" id="KGO57150.1"/>
    </source>
</evidence>
<comment type="subcellular location">
    <subcellularLocation>
        <location evidence="1">Cytoplasm</location>
        <location evidence="1">Cytoskeleton</location>
    </subcellularLocation>
</comment>
<dbReference type="GeneID" id="27672821"/>
<dbReference type="GO" id="GO:0000922">
    <property type="term" value="C:spindle pole"/>
    <property type="evidence" value="ECO:0007669"/>
    <property type="project" value="InterPro"/>
</dbReference>
<feature type="domain" description="Gamma tubulin complex component C-terminal" evidence="7">
    <location>
        <begin position="515"/>
        <end position="875"/>
    </location>
</feature>
<dbReference type="InterPro" id="IPR007259">
    <property type="entry name" value="GCP"/>
</dbReference>
<evidence type="ECO:0000259" key="7">
    <source>
        <dbReference type="Pfam" id="PF04130"/>
    </source>
</evidence>
<dbReference type="AlphaFoldDB" id="A0A0A2JYC7"/>
<dbReference type="EMBL" id="JQFZ01000152">
    <property type="protein sequence ID" value="KGO57150.1"/>
    <property type="molecule type" value="Genomic_DNA"/>
</dbReference>
<dbReference type="Gene3D" id="1.20.120.1900">
    <property type="entry name" value="Gamma-tubulin complex, C-terminal domain"/>
    <property type="match status" value="1"/>
</dbReference>
<accession>A0A0A2JYC7</accession>
<dbReference type="Proteomes" id="UP000030143">
    <property type="component" value="Unassembled WGS sequence"/>
</dbReference>
<gene>
    <name evidence="10" type="ORF">PEX2_001240</name>
</gene>
<dbReference type="InterPro" id="IPR042241">
    <property type="entry name" value="GCP_C_sf"/>
</dbReference>
<dbReference type="InterPro" id="IPR041470">
    <property type="entry name" value="GCP_N"/>
</dbReference>
<dbReference type="PANTHER" id="PTHR19302">
    <property type="entry name" value="GAMMA TUBULIN COMPLEX PROTEIN"/>
    <property type="match status" value="1"/>
</dbReference>
<dbReference type="GO" id="GO:0051225">
    <property type="term" value="P:spindle assembly"/>
    <property type="evidence" value="ECO:0007669"/>
    <property type="project" value="TreeGrafter"/>
</dbReference>
<sequence>MSANDRAAYMSAPRPRAVSNRVDSETRGPSPLQVENKDPLRHSTSSQKHRTSRDQKSMPDKRTERMVITSREKAVRRNPVNPVKESISAANRGDWDKTRPRKPVQLDEANPSPQAGEKDLADTPWNPQASLIPHSTAPLACRVSVPPLASTAPQALHPRPLRELSPDAQEAAILEDLLFVFMGFEGQYVHYASSYDPSIEKDRLTGPAFQIAPGLDPTLRDLIQSMLKMATHYSAMEAFVEIQSRAECGAVSHSLCASIRKLLKDYLILIAQLEGQLLNNPTFTLHLLRLHTMPTSQCLAQLYSMGQELLLKNGLLDEELEESIDDFDEDVDNILEQLKEGGDLVPGSMARKKMCKGGNILGLLTERLASFSGDPITKTLLQALLRDASRPYMAMLNEWLHHGGIRDPHAEFLVKEQKWIKREKLEEDYTDEYWEKRYTIREHEVPPQLKSVQDKVLLAGKYLNVVRECGGVDVSKEVKDVPKTLDDPRFLDNVNSAYTYANASLLNLLVTKNSLTTRFRSLKHYFFLDRSDFFSYFLELGASELRKPARAVNEGKLQSLLDIVLRQPGSVAALDPFKEDVKVRMNKIGLTKWLMQVVNVSGVNQDGAEAEKQQVSAVHSADEDKDILGFDALELDYSVPFPLSLVISRKTVLRYQLIFRHLLSLRHLETLLVTSWADQNKTTSWRHKSSDRRLEIWKRRAWNLRAKMLVFVQQLLYFCTAEVIEPNWVGLMDRVNSVHADASEMEENDMKQVNRTVDELMQDHVDFLDTCLKECMLTQAKLLKIHSKLVTCCTMFASWTAASLSRALASADPDLAGGKVPGADARGYDPTRIGKLEDTLKRYEDHFSRHLRILMDSLNYFAATESVVLLKLAHSLTSISREEKMRLGVLAMGTRSKALQTYDVCCHLKLGEAETCDIDTNTTNMPITTLTSILRIPFPHPNIPQNRLTLALSATALLVSTLILPAAYRDYKIFKSYGPGGPPHNALGWIVVRALFQPFGREMFSTDEYVKRIAAAEGHGKGDDGFLFLPEEQLGSRCGEERPVVGPHVAPQRQMTQLPDEAVMEKFRSVFNAFGHRNHHLVKFQRSNLERHADGLFVADHIPVFGIAKTMQREIAHVHSGGDHSVHVVLAPADCIKVIEAGWGQRHAFSGTPAMSILSLGMRPDIPAEYVLIYAPRTEAEIETVMKIVSAGVEFMTGREDVR</sequence>
<feature type="compositionally biased region" description="Basic and acidic residues" evidence="6">
    <location>
        <begin position="52"/>
        <end position="75"/>
    </location>
</feature>
<dbReference type="GO" id="GO:0007020">
    <property type="term" value="P:microtubule nucleation"/>
    <property type="evidence" value="ECO:0007669"/>
    <property type="project" value="InterPro"/>
</dbReference>
<keyword evidence="3" id="KW-0963">Cytoplasm</keyword>
<evidence type="ECO:0000256" key="1">
    <source>
        <dbReference type="ARBA" id="ARBA00004245"/>
    </source>
</evidence>
<evidence type="ECO:0000256" key="6">
    <source>
        <dbReference type="SAM" id="MobiDB-lite"/>
    </source>
</evidence>
<protein>
    <submittedName>
        <fullName evidence="10">Spc97/Spc98</fullName>
    </submittedName>
</protein>
<evidence type="ECO:0000259" key="9">
    <source>
        <dbReference type="Pfam" id="PF17681"/>
    </source>
</evidence>
<comment type="similarity">
    <text evidence="2">Belongs to the TUBGCP family.</text>
</comment>
<dbReference type="GO" id="GO:0000930">
    <property type="term" value="C:gamma-tubulin complex"/>
    <property type="evidence" value="ECO:0007669"/>
    <property type="project" value="UniProtKB-ARBA"/>
</dbReference>
<evidence type="ECO:0000259" key="8">
    <source>
        <dbReference type="Pfam" id="PF17648"/>
    </source>
</evidence>
<dbReference type="GO" id="GO:0005874">
    <property type="term" value="C:microtubule"/>
    <property type="evidence" value="ECO:0007669"/>
    <property type="project" value="UniProtKB-KW"/>
</dbReference>
<dbReference type="GO" id="GO:0051011">
    <property type="term" value="F:microtubule minus-end binding"/>
    <property type="evidence" value="ECO:0007669"/>
    <property type="project" value="TreeGrafter"/>
</dbReference>
<dbReference type="GO" id="GO:0051321">
    <property type="term" value="P:meiotic cell cycle"/>
    <property type="evidence" value="ECO:0007669"/>
    <property type="project" value="TreeGrafter"/>
</dbReference>
<evidence type="ECO:0000313" key="11">
    <source>
        <dbReference type="Proteomes" id="UP000030143"/>
    </source>
</evidence>
<dbReference type="InterPro" id="IPR040457">
    <property type="entry name" value="GCP_C"/>
</dbReference>
<keyword evidence="5" id="KW-0206">Cytoskeleton</keyword>
<dbReference type="Pfam" id="PF04130">
    <property type="entry name" value="GCP_C_terminal"/>
    <property type="match status" value="1"/>
</dbReference>
<dbReference type="Pfam" id="PF17648">
    <property type="entry name" value="Luciferase"/>
    <property type="match status" value="1"/>
</dbReference>
<dbReference type="GO" id="GO:0044732">
    <property type="term" value="C:mitotic spindle pole body"/>
    <property type="evidence" value="ECO:0007669"/>
    <property type="project" value="TreeGrafter"/>
</dbReference>
<evidence type="ECO:0000256" key="2">
    <source>
        <dbReference type="ARBA" id="ARBA00010337"/>
    </source>
</evidence>
<dbReference type="InterPro" id="IPR040841">
    <property type="entry name" value="Luciferase_dom"/>
</dbReference>
<name>A0A0A2JYC7_PENEN</name>
<proteinExistence type="inferred from homology"/>